<gene>
    <name evidence="3" type="ORF">SVIO_105390</name>
</gene>
<protein>
    <recommendedName>
        <fullName evidence="2">DUF8017 domain-containing protein</fullName>
    </recommendedName>
</protein>
<keyword evidence="4" id="KW-1185">Reference proteome</keyword>
<dbReference type="Proteomes" id="UP000301309">
    <property type="component" value="Unassembled WGS sequence"/>
</dbReference>
<feature type="domain" description="DUF8017" evidence="2">
    <location>
        <begin position="107"/>
        <end position="303"/>
    </location>
</feature>
<accession>A0A4D4LKV1</accession>
<organism evidence="3 4">
    <name type="scientific">Streptomyces violaceusniger</name>
    <dbReference type="NCBI Taxonomy" id="68280"/>
    <lineage>
        <taxon>Bacteria</taxon>
        <taxon>Bacillati</taxon>
        <taxon>Actinomycetota</taxon>
        <taxon>Actinomycetes</taxon>
        <taxon>Kitasatosporales</taxon>
        <taxon>Streptomycetaceae</taxon>
        <taxon>Streptomyces</taxon>
        <taxon>Streptomyces violaceusniger group</taxon>
    </lineage>
</organism>
<name>A0A4D4LKV1_STRVO</name>
<dbReference type="EMBL" id="BJHW01000002">
    <property type="protein sequence ID" value="GDY59916.1"/>
    <property type="molecule type" value="Genomic_DNA"/>
</dbReference>
<evidence type="ECO:0000313" key="4">
    <source>
        <dbReference type="Proteomes" id="UP000301309"/>
    </source>
</evidence>
<evidence type="ECO:0000259" key="2">
    <source>
        <dbReference type="Pfam" id="PF26056"/>
    </source>
</evidence>
<reference evidence="3 4" key="1">
    <citation type="journal article" date="2020" name="Int. J. Syst. Evol. Microbiol.">
        <title>Reclassification of Streptomyces castelarensis and Streptomyces sporoclivatus as later heterotypic synonyms of Streptomyces antimycoticus.</title>
        <authorList>
            <person name="Komaki H."/>
            <person name="Tamura T."/>
        </authorList>
    </citation>
    <scope>NUCLEOTIDE SEQUENCE [LARGE SCALE GENOMIC DNA]</scope>
    <source>
        <strain evidence="3 4">NBRC 13459</strain>
    </source>
</reference>
<comment type="caution">
    <text evidence="3">The sequence shown here is derived from an EMBL/GenBank/DDBJ whole genome shotgun (WGS) entry which is preliminary data.</text>
</comment>
<evidence type="ECO:0000313" key="3">
    <source>
        <dbReference type="EMBL" id="GDY59916.1"/>
    </source>
</evidence>
<dbReference type="AlphaFoldDB" id="A0A4D4LKV1"/>
<dbReference type="Pfam" id="PF26056">
    <property type="entry name" value="DUF8017"/>
    <property type="match status" value="1"/>
</dbReference>
<feature type="region of interest" description="Disordered" evidence="1">
    <location>
        <begin position="72"/>
        <end position="124"/>
    </location>
</feature>
<sequence>MSRVGIRLAVERPPGDVWRRGSLRVPIMSQSKIFKNLVQHSHPTRTPSRRTKKTLIAAVGIGMAVALSGCNEDTGSATDKDTGAAESKAPSAGSSQSSAPANPSGDQPLFSGWQTQTSQKHHFRYDVPGKAEKWKVLDEETALSYTDENGQPIVVMTAAGNYREGGCASSPNPKAFGEAGKGQLATVGTTGGGKDGTLQENARNWAGNWGFAAYGGADHKPKIKVSEAKPWKQGGIDGYTATAQVTVTNRPSPCVPPKAVAHSIAQKLPDGTMHGWVIYADQGVPKALTDAQIKKIMSTVRSTGS</sequence>
<feature type="compositionally biased region" description="Low complexity" evidence="1">
    <location>
        <begin position="87"/>
        <end position="104"/>
    </location>
</feature>
<proteinExistence type="predicted"/>
<dbReference type="InterPro" id="IPR058330">
    <property type="entry name" value="DUF8017"/>
</dbReference>
<evidence type="ECO:0000256" key="1">
    <source>
        <dbReference type="SAM" id="MobiDB-lite"/>
    </source>
</evidence>